<evidence type="ECO:0000256" key="2">
    <source>
        <dbReference type="PROSITE-ProRule" id="PRU00497"/>
    </source>
</evidence>
<dbReference type="GeneID" id="106665194"/>
<dbReference type="InterPro" id="IPR000618">
    <property type="entry name" value="Insect_cuticle"/>
</dbReference>
<feature type="signal peptide" evidence="3">
    <location>
        <begin position="1"/>
        <end position="34"/>
    </location>
</feature>
<keyword evidence="3" id="KW-0732">Signal</keyword>
<dbReference type="PANTHER" id="PTHR10380">
    <property type="entry name" value="CUTICLE PROTEIN"/>
    <property type="match status" value="1"/>
</dbReference>
<proteinExistence type="predicted"/>
<feature type="chain" id="PRO_5035225535" description="CPR type cuticle protein" evidence="3">
    <location>
        <begin position="35"/>
        <end position="173"/>
    </location>
</feature>
<evidence type="ECO:0000256" key="3">
    <source>
        <dbReference type="SAM" id="SignalP"/>
    </source>
</evidence>
<evidence type="ECO:0000313" key="5">
    <source>
        <dbReference type="Proteomes" id="UP000494040"/>
    </source>
</evidence>
<dbReference type="InterPro" id="IPR050468">
    <property type="entry name" value="Cuticle_Struct_Prot"/>
</dbReference>
<dbReference type="PRINTS" id="PR00947">
    <property type="entry name" value="CUTICLE"/>
</dbReference>
<keyword evidence="1 2" id="KW-0193">Cuticle</keyword>
<dbReference type="EnsemblMetazoa" id="XM_014391453.2">
    <property type="protein sequence ID" value="XP_014246939.1"/>
    <property type="gene ID" value="LOC106665194"/>
</dbReference>
<accession>A0A8I6RL10</accession>
<dbReference type="PROSITE" id="PS51155">
    <property type="entry name" value="CHIT_BIND_RR_2"/>
    <property type="match status" value="1"/>
</dbReference>
<evidence type="ECO:0000256" key="1">
    <source>
        <dbReference type="ARBA" id="ARBA00022460"/>
    </source>
</evidence>
<dbReference type="PANTHER" id="PTHR10380:SF173">
    <property type="entry name" value="CUTICULAR PROTEIN 47EF, ISOFORM C-RELATED"/>
    <property type="match status" value="1"/>
</dbReference>
<dbReference type="GO" id="GO:0062129">
    <property type="term" value="C:chitin-based extracellular matrix"/>
    <property type="evidence" value="ECO:0007669"/>
    <property type="project" value="TreeGrafter"/>
</dbReference>
<organism evidence="4 5">
    <name type="scientific">Cimex lectularius</name>
    <name type="common">Bed bug</name>
    <name type="synonym">Acanthia lectularia</name>
    <dbReference type="NCBI Taxonomy" id="79782"/>
    <lineage>
        <taxon>Eukaryota</taxon>
        <taxon>Metazoa</taxon>
        <taxon>Ecdysozoa</taxon>
        <taxon>Arthropoda</taxon>
        <taxon>Hexapoda</taxon>
        <taxon>Insecta</taxon>
        <taxon>Pterygota</taxon>
        <taxon>Neoptera</taxon>
        <taxon>Paraneoptera</taxon>
        <taxon>Hemiptera</taxon>
        <taxon>Heteroptera</taxon>
        <taxon>Panheteroptera</taxon>
        <taxon>Cimicomorpha</taxon>
        <taxon>Cimicidae</taxon>
        <taxon>Cimex</taxon>
    </lineage>
</organism>
<evidence type="ECO:0000313" key="4">
    <source>
        <dbReference type="EnsemblMetazoa" id="XP_014246939.1"/>
    </source>
</evidence>
<keyword evidence="5" id="KW-1185">Reference proteome</keyword>
<dbReference type="Proteomes" id="UP000494040">
    <property type="component" value="Unassembled WGS sequence"/>
</dbReference>
<sequence>MQARNGKMSQSGLGKQTNMNSLLVLFCIIGVAVAQQYQQQYYTPARLVQPVLTANLVQTKAKPVAVLSQNSNFNFDGNFNYDFQSENGISSQVVGSVKPLGPDEQAQVLQGSYSYTAPDGTPVTTNWFADETGFHASGDHLPTPPPVPEAIARSLDFLRSVEASRPQNVQAKY</sequence>
<dbReference type="GO" id="GO:0008010">
    <property type="term" value="F:structural constituent of chitin-based larval cuticle"/>
    <property type="evidence" value="ECO:0007669"/>
    <property type="project" value="TreeGrafter"/>
</dbReference>
<dbReference type="Pfam" id="PF00379">
    <property type="entry name" value="Chitin_bind_4"/>
    <property type="match status" value="1"/>
</dbReference>
<protein>
    <recommendedName>
        <fullName evidence="6">CPR type cuticle protein</fullName>
    </recommendedName>
</protein>
<evidence type="ECO:0008006" key="6">
    <source>
        <dbReference type="Google" id="ProtNLM"/>
    </source>
</evidence>
<dbReference type="AlphaFoldDB" id="A0A8I6RL10"/>
<dbReference type="OrthoDB" id="6618885at2759"/>
<dbReference type="KEGG" id="clec:106665194"/>
<reference evidence="4" key="1">
    <citation type="submission" date="2022-01" db="UniProtKB">
        <authorList>
            <consortium name="EnsemblMetazoa"/>
        </authorList>
    </citation>
    <scope>IDENTIFICATION</scope>
</reference>
<dbReference type="RefSeq" id="XP_014246939.1">
    <property type="nucleotide sequence ID" value="XM_014391453.2"/>
</dbReference>
<name>A0A8I6RL10_CIMLE</name>